<evidence type="ECO:0000313" key="5">
    <source>
        <dbReference type="Proteomes" id="UP000287547"/>
    </source>
</evidence>
<sequence length="216" mass="23418">MPAPIPLTLPGVEEYADACTTPDSEDLLDLARLTTAEVDRPHMMVGPVEARFLQFLLTALRPARILEIGTYTGYSALSMAQVLPADAHITTCELNEDFAAIAAKHFAASPHADKITLEVGPALDTIARLSGKFDFILLDADQPHFDHYLEPLTALLSDNGILAADNTLWSGSVLDESDHRPGADGIRRFNRAVAAHPGLVSVLLTVRDGLMLIRRK</sequence>
<dbReference type="RefSeq" id="WP_037273901.1">
    <property type="nucleotide sequence ID" value="NZ_QHKI01000039.1"/>
</dbReference>
<keyword evidence="3" id="KW-0949">S-adenosyl-L-methionine</keyword>
<dbReference type="InterPro" id="IPR029063">
    <property type="entry name" value="SAM-dependent_MTases_sf"/>
</dbReference>
<evidence type="ECO:0000256" key="3">
    <source>
        <dbReference type="ARBA" id="ARBA00022691"/>
    </source>
</evidence>
<evidence type="ECO:0000256" key="2">
    <source>
        <dbReference type="ARBA" id="ARBA00022679"/>
    </source>
</evidence>
<evidence type="ECO:0000313" key="4">
    <source>
        <dbReference type="EMBL" id="RSM77793.1"/>
    </source>
</evidence>
<proteinExistence type="predicted"/>
<dbReference type="Gene3D" id="3.40.50.150">
    <property type="entry name" value="Vaccinia Virus protein VP39"/>
    <property type="match status" value="1"/>
</dbReference>
<dbReference type="OrthoDB" id="9799672at2"/>
<dbReference type="EMBL" id="QHKI01000039">
    <property type="protein sequence ID" value="RSM77793.1"/>
    <property type="molecule type" value="Genomic_DNA"/>
</dbReference>
<dbReference type="SUPFAM" id="SSF53335">
    <property type="entry name" value="S-adenosyl-L-methionine-dependent methyltransferases"/>
    <property type="match status" value="1"/>
</dbReference>
<dbReference type="GO" id="GO:0032259">
    <property type="term" value="P:methylation"/>
    <property type="evidence" value="ECO:0007669"/>
    <property type="project" value="UniProtKB-KW"/>
</dbReference>
<reference evidence="4 5" key="1">
    <citation type="submission" date="2018-05" db="EMBL/GenBank/DDBJ databases">
        <title>Evolution of GPA BGCs.</title>
        <authorList>
            <person name="Waglechner N."/>
            <person name="Wright G.D."/>
        </authorList>
    </citation>
    <scope>NUCLEOTIDE SEQUENCE [LARGE SCALE GENOMIC DNA]</scope>
    <source>
        <strain evidence="4 5">A82846</strain>
    </source>
</reference>
<name>A0A428Z0J3_KIBAR</name>
<dbReference type="InterPro" id="IPR002935">
    <property type="entry name" value="SAM_O-MeTrfase"/>
</dbReference>
<keyword evidence="1 4" id="KW-0489">Methyltransferase</keyword>
<dbReference type="PROSITE" id="PS51682">
    <property type="entry name" value="SAM_OMT_I"/>
    <property type="match status" value="1"/>
</dbReference>
<dbReference type="PANTHER" id="PTHR10509">
    <property type="entry name" value="O-METHYLTRANSFERASE-RELATED"/>
    <property type="match status" value="1"/>
</dbReference>
<dbReference type="AlphaFoldDB" id="A0A428Z0J3"/>
<evidence type="ECO:0000256" key="1">
    <source>
        <dbReference type="ARBA" id="ARBA00022603"/>
    </source>
</evidence>
<dbReference type="GO" id="GO:0008171">
    <property type="term" value="F:O-methyltransferase activity"/>
    <property type="evidence" value="ECO:0007669"/>
    <property type="project" value="InterPro"/>
</dbReference>
<dbReference type="CDD" id="cd02440">
    <property type="entry name" value="AdoMet_MTases"/>
    <property type="match status" value="1"/>
</dbReference>
<organism evidence="4 5">
    <name type="scientific">Kibdelosporangium aridum</name>
    <dbReference type="NCBI Taxonomy" id="2030"/>
    <lineage>
        <taxon>Bacteria</taxon>
        <taxon>Bacillati</taxon>
        <taxon>Actinomycetota</taxon>
        <taxon>Actinomycetes</taxon>
        <taxon>Pseudonocardiales</taxon>
        <taxon>Pseudonocardiaceae</taxon>
        <taxon>Kibdelosporangium</taxon>
    </lineage>
</organism>
<dbReference type="Proteomes" id="UP000287547">
    <property type="component" value="Unassembled WGS sequence"/>
</dbReference>
<comment type="caution">
    <text evidence="4">The sequence shown here is derived from an EMBL/GenBank/DDBJ whole genome shotgun (WGS) entry which is preliminary data.</text>
</comment>
<gene>
    <name evidence="4" type="ORF">DMH04_34285</name>
</gene>
<protein>
    <submittedName>
        <fullName evidence="4">Methyltransferase</fullName>
    </submittedName>
</protein>
<keyword evidence="2 4" id="KW-0808">Transferase</keyword>
<dbReference type="GO" id="GO:0008757">
    <property type="term" value="F:S-adenosylmethionine-dependent methyltransferase activity"/>
    <property type="evidence" value="ECO:0007669"/>
    <property type="project" value="TreeGrafter"/>
</dbReference>
<dbReference type="PANTHER" id="PTHR10509:SF14">
    <property type="entry name" value="CAFFEOYL-COA O-METHYLTRANSFERASE 3-RELATED"/>
    <property type="match status" value="1"/>
</dbReference>
<dbReference type="InterPro" id="IPR050362">
    <property type="entry name" value="Cation-dep_OMT"/>
</dbReference>
<accession>A0A428Z0J3</accession>
<dbReference type="Pfam" id="PF01596">
    <property type="entry name" value="Methyltransf_3"/>
    <property type="match status" value="1"/>
</dbReference>